<feature type="domain" description="Myosin motor" evidence="15">
    <location>
        <begin position="86"/>
        <end position="766"/>
    </location>
</feature>
<keyword evidence="7 12" id="KW-0175">Coiled coil</keyword>
<feature type="compositionally biased region" description="Basic and acidic residues" evidence="13">
    <location>
        <begin position="1212"/>
        <end position="1228"/>
    </location>
</feature>
<name>A0A8C7YWM8_9TELE</name>
<evidence type="ECO:0000256" key="9">
    <source>
        <dbReference type="ARBA" id="ARBA00023175"/>
    </source>
</evidence>
<feature type="coiled-coil region" evidence="12">
    <location>
        <begin position="1322"/>
        <end position="1367"/>
    </location>
</feature>
<dbReference type="SMART" id="SM01132">
    <property type="entry name" value="DIL"/>
    <property type="match status" value="1"/>
</dbReference>
<dbReference type="Gene3D" id="1.20.58.530">
    <property type="match status" value="1"/>
</dbReference>
<feature type="domain" description="Myosin N-terminal SH3-like" evidence="16">
    <location>
        <begin position="25"/>
        <end position="77"/>
    </location>
</feature>
<dbReference type="InterPro" id="IPR002710">
    <property type="entry name" value="Dilute_dom"/>
</dbReference>
<feature type="binding site" evidence="11">
    <location>
        <begin position="180"/>
        <end position="187"/>
    </location>
    <ligand>
        <name>ATP</name>
        <dbReference type="ChEBI" id="CHEBI:30616"/>
    </ligand>
</feature>
<dbReference type="InterPro" id="IPR058662">
    <property type="entry name" value="Myo5a/b_dom"/>
</dbReference>
<dbReference type="CDD" id="cd15470">
    <property type="entry name" value="Myo5_CBD"/>
    <property type="match status" value="1"/>
</dbReference>
<feature type="domain" description="Dilute" evidence="14">
    <location>
        <begin position="1513"/>
        <end position="1788"/>
    </location>
</feature>
<evidence type="ECO:0000256" key="1">
    <source>
        <dbReference type="ARBA" id="ARBA00008314"/>
    </source>
</evidence>
<organism evidence="17 18">
    <name type="scientific">Oryzias sinensis</name>
    <name type="common">Chinese medaka</name>
    <dbReference type="NCBI Taxonomy" id="183150"/>
    <lineage>
        <taxon>Eukaryota</taxon>
        <taxon>Metazoa</taxon>
        <taxon>Chordata</taxon>
        <taxon>Craniata</taxon>
        <taxon>Vertebrata</taxon>
        <taxon>Euteleostomi</taxon>
        <taxon>Actinopterygii</taxon>
        <taxon>Neopterygii</taxon>
        <taxon>Teleostei</taxon>
        <taxon>Neoteleostei</taxon>
        <taxon>Acanthomorphata</taxon>
        <taxon>Ovalentaria</taxon>
        <taxon>Atherinomorphae</taxon>
        <taxon>Beloniformes</taxon>
        <taxon>Adrianichthyidae</taxon>
        <taxon>Oryziinae</taxon>
        <taxon>Oryzias</taxon>
    </lineage>
</organism>
<keyword evidence="5 11" id="KW-0067">ATP-binding</keyword>
<dbReference type="Gene3D" id="3.40.850.10">
    <property type="entry name" value="Kinesin motor domain"/>
    <property type="match status" value="1"/>
</dbReference>
<dbReference type="InterPro" id="IPR000048">
    <property type="entry name" value="IQ_motif_EF-hand-BS"/>
</dbReference>
<dbReference type="SUPFAM" id="SSF52540">
    <property type="entry name" value="P-loop containing nucleoside triphosphate hydrolases"/>
    <property type="match status" value="3"/>
</dbReference>
<comment type="similarity">
    <text evidence="1 11">Belongs to the TRAFAC class myosin-kinesin ATPase superfamily. Myosin family.</text>
</comment>
<dbReference type="Proteomes" id="UP000694383">
    <property type="component" value="Unplaced"/>
</dbReference>
<dbReference type="Pfam" id="PF01843">
    <property type="entry name" value="DIL"/>
    <property type="match status" value="1"/>
</dbReference>
<dbReference type="GO" id="GO:0005516">
    <property type="term" value="F:calmodulin binding"/>
    <property type="evidence" value="ECO:0007669"/>
    <property type="project" value="UniProtKB-KW"/>
</dbReference>
<dbReference type="Gene3D" id="1.10.10.820">
    <property type="match status" value="1"/>
</dbReference>
<evidence type="ECO:0000256" key="2">
    <source>
        <dbReference type="ARBA" id="ARBA00022553"/>
    </source>
</evidence>
<dbReference type="InterPro" id="IPR004009">
    <property type="entry name" value="SH3_Myosin"/>
</dbReference>
<dbReference type="PROSITE" id="PS50096">
    <property type="entry name" value="IQ"/>
    <property type="match status" value="5"/>
</dbReference>
<dbReference type="GO" id="GO:0016459">
    <property type="term" value="C:myosin complex"/>
    <property type="evidence" value="ECO:0007669"/>
    <property type="project" value="UniProtKB-KW"/>
</dbReference>
<evidence type="ECO:0000313" key="17">
    <source>
        <dbReference type="Ensembl" id="ENSOSIP00000032870.1"/>
    </source>
</evidence>
<evidence type="ECO:0000256" key="13">
    <source>
        <dbReference type="SAM" id="MobiDB-lite"/>
    </source>
</evidence>
<evidence type="ECO:0000256" key="5">
    <source>
        <dbReference type="ARBA" id="ARBA00022840"/>
    </source>
</evidence>
<dbReference type="PROSITE" id="PS51456">
    <property type="entry name" value="MYOSIN_MOTOR"/>
    <property type="match status" value="1"/>
</dbReference>
<keyword evidence="9 11" id="KW-0505">Motor protein</keyword>
<dbReference type="InterPro" id="IPR036961">
    <property type="entry name" value="Kinesin_motor_dom_sf"/>
</dbReference>
<evidence type="ECO:0000256" key="3">
    <source>
        <dbReference type="ARBA" id="ARBA00022737"/>
    </source>
</evidence>
<keyword evidence="18" id="KW-1185">Reference proteome</keyword>
<dbReference type="PANTHER" id="PTHR13140">
    <property type="entry name" value="MYOSIN"/>
    <property type="match status" value="1"/>
</dbReference>
<evidence type="ECO:0000256" key="8">
    <source>
        <dbReference type="ARBA" id="ARBA00023123"/>
    </source>
</evidence>
<feature type="coiled-coil region" evidence="12">
    <location>
        <begin position="1402"/>
        <end position="1429"/>
    </location>
</feature>
<dbReference type="Pfam" id="PF00612">
    <property type="entry name" value="IQ"/>
    <property type="match status" value="5"/>
</dbReference>
<dbReference type="FunFam" id="1.10.10.820:FF:000001">
    <property type="entry name" value="Myosin heavy chain"/>
    <property type="match status" value="1"/>
</dbReference>
<dbReference type="PANTHER" id="PTHR13140:SF273">
    <property type="entry name" value="UNCONVENTIONAL MYOSIN-VA"/>
    <property type="match status" value="1"/>
</dbReference>
<keyword evidence="6" id="KW-0112">Calmodulin-binding</keyword>
<dbReference type="SMART" id="SM00242">
    <property type="entry name" value="MYSc"/>
    <property type="match status" value="1"/>
</dbReference>
<dbReference type="FunFam" id="1.20.58.530:FF:000002">
    <property type="entry name" value="Class V myosin"/>
    <property type="match status" value="1"/>
</dbReference>
<proteinExistence type="inferred from homology"/>
<accession>A0A8C7YWM8</accession>
<feature type="region of interest" description="Disordered" evidence="13">
    <location>
        <begin position="1212"/>
        <end position="1245"/>
    </location>
</feature>
<keyword evidence="2" id="KW-0597">Phosphoprotein</keyword>
<keyword evidence="8 11" id="KW-0518">Myosin</keyword>
<dbReference type="Ensembl" id="ENSOSIT00000034650.1">
    <property type="protein sequence ID" value="ENSOSIP00000032870.1"/>
    <property type="gene ID" value="ENSOSIG00000015378.1"/>
</dbReference>
<feature type="compositionally biased region" description="Polar residues" evidence="13">
    <location>
        <begin position="1116"/>
        <end position="1129"/>
    </location>
</feature>
<evidence type="ECO:0000259" key="16">
    <source>
        <dbReference type="PROSITE" id="PS51844"/>
    </source>
</evidence>
<feature type="coiled-coil region" evidence="12">
    <location>
        <begin position="918"/>
        <end position="1099"/>
    </location>
</feature>
<dbReference type="PRINTS" id="PR00193">
    <property type="entry name" value="MYOSINHEAVY"/>
</dbReference>
<evidence type="ECO:0000256" key="4">
    <source>
        <dbReference type="ARBA" id="ARBA00022741"/>
    </source>
</evidence>
<dbReference type="PROSITE" id="PS51844">
    <property type="entry name" value="SH3_LIKE"/>
    <property type="match status" value="1"/>
</dbReference>
<feature type="region of interest" description="Actin-binding" evidence="11">
    <location>
        <begin position="646"/>
        <end position="668"/>
    </location>
</feature>
<dbReference type="CDD" id="cd01380">
    <property type="entry name" value="MYSc_Myo5"/>
    <property type="match status" value="1"/>
</dbReference>
<dbReference type="SMART" id="SM00015">
    <property type="entry name" value="IQ"/>
    <property type="match status" value="6"/>
</dbReference>
<dbReference type="Gene3D" id="1.20.5.190">
    <property type="match status" value="3"/>
</dbReference>
<dbReference type="GeneTree" id="ENSGT00940000155347"/>
<dbReference type="InterPro" id="IPR027417">
    <property type="entry name" value="P-loop_NTPase"/>
</dbReference>
<dbReference type="InterPro" id="IPR001609">
    <property type="entry name" value="Myosin_head_motor_dom-like"/>
</dbReference>
<dbReference type="FunFam" id="1.20.5.190:FF:000001">
    <property type="entry name" value="unconventional myosin-Va"/>
    <property type="match status" value="1"/>
</dbReference>
<protein>
    <submittedName>
        <fullName evidence="17">Myosin VAb</fullName>
    </submittedName>
</protein>
<evidence type="ECO:0000256" key="11">
    <source>
        <dbReference type="PROSITE-ProRule" id="PRU00782"/>
    </source>
</evidence>
<keyword evidence="10 11" id="KW-0009">Actin-binding</keyword>
<dbReference type="InterPro" id="IPR036103">
    <property type="entry name" value="MYSc_Myo5"/>
</dbReference>
<dbReference type="Gene3D" id="1.20.120.720">
    <property type="entry name" value="Myosin VI head, motor domain, U50 subdomain"/>
    <property type="match status" value="1"/>
</dbReference>
<dbReference type="FunFam" id="3.30.70.1590:FF:000003">
    <property type="entry name" value="Myosin-Va isoform 1"/>
    <property type="match status" value="1"/>
</dbReference>
<sequence length="1833" mass="211382">MDKGGHLHQRLTEQAAGHGNPELYSKHARVWLPDAATVWQSAELTKDYTPGDLTLCLQLEDGTNVEHKINPQTNSLPPLRNPDILVGENDLTALSYLHEPAVLHNLKVRFIDSKLIYTYCGIVLVAINPYESLPIYEPDIINAYSGQNMGDMDPHIFAVAEEAYKQMARDQRNQSIIISGESGAGKTVSAKYAMRYFATVSCSSGEANVEERVLASSPIMEAFGNAKTTRNDNSSRFGKYIEIGFDKKYCIIGANMRTYLLEKSRVVFQAHGERNYHIFYQLCASSHLPEFKTFKLGCADDFHCTNQGQSPIIDGVNDAKELCSTRRAFSLLGMEEEDQMEIYQILSALLHLSNVEIKDQSGDRSSISPDDVHMGVFCELMGVPCEETAHWLCHRKLKTSKESFVKPVPRLSAVQGRDALAKHIYARLFSWIVGCINGALKSIGKQNSFIGVLDIYGFETFDVNSFEQFCINYANEKLQQQFNLHVFKLDQEEYMREGIPWTLIDFYDNQPCINLIEAKLGVLDLLDEECKMPKGSDDTWTQKLYNILLKQNSHFEKPRLSNRAFIIHHFADKVEYQCLGFLEKNKDTVNEEQINALKKTKFDFLLKLFDEDDKGTGSPNKLTPGRAGQSQRDNKKTVGLQFRQSLHLLMETLNSTTPHYVRCIKPNDLKAPFVLDPVRAVQQLRACGVLETIRISAAGFPSRWSYPEFFTRYRVLMKQKDVLPDRKQTCKNLLEKLIKNQEKYQFGKNKIFFRAGQVAYLEKLRSDKLRLACVSIQKTIRCWLARRKYLRMRRSVITIQKYTRGHQARRYIDFLRQTRAAVTIQCNVRMWLERKRYLQKRSAAIAIQSMLRAHMARQQYYKLLFEQKAVIIQKWVRGWLGKQHYRRTLAAVVLLQSCVRRIKAKKELRKLKVEARSVEHFKNLNVGMENKIVQLQQKLNEQQKENKEFSERLSVLEKTLTLERERQSREIESLRRSEEEARGKAETVPSLLEQLSFLQQKLENTCREKDELEEQMRIYKEQTQQVVDDLNLKNTLLQSNIDNLNKEIIQQAQQLTETKANFEDTKQLEKDLTEERSRYQSLLSEHLHLEERHKDLKEEMILSNNSSKRGHKRTDSNYSSNSSEFTQSLDSFEGEDSVIQAENENKTTVDLPILLRLQKRVKELEQEKQSLWQQLDKNEEAQQQKEKDIEKQSTVGRTELDLETLKRKELESENKKLKQDLTDLRKSLSSENSDAAPPAPGSLPYKTLLEQLTSSIEELEMRKDEVLLLRSHMVRQEALKHRDSILGENAKLELGEIASFQDVNKSTDVHALNEDGELWLAYEGLKETNRLLECQMQEEQRVHDERYQKLLEEVNKLKAEKEQQQKLLAQSLILPEDARIEASLKHEITRLTNENLERMEQQEKQEKTIRKLTKQLKMYMKKVEDFEASVQQASVTTDPVRVVNITRKEKEYQGMLEYKESDLSRLLKYLIIDLKPRGVAVTFTPGLPAYILFMCLRYTDNISDDRRVSTLLNSTISSIKGVVKRKGEDFEAISFWLANTCRLMHCLKQYSGDEAFMVHNTAKQNEQCLTNFELSEYHQLFGDLAIQIYHQLIKCLDNILQPLIVASMLEHEPIQGVLGSKPTGLRKRSTSTSDGAVTIEVLLQRLSVFLTTMSQHGMDVHVVKQIIKQEFYVIGAVTLNHLLLRKDMCSWSKGLHIRYNVWQLEEWLAENELTDSGAKESLEPLIQAAQLLQIKKKTEADALAICNMCTALTTAQIIKVLTLYTPVIEFEERVSTTFISTIKNLLKDRNDSATLMMDAKKIFSVIFPFTPSSVALETLQIPASLNLAFLTRV</sequence>
<feature type="region of interest" description="Disordered" evidence="13">
    <location>
        <begin position="615"/>
        <end position="634"/>
    </location>
</feature>
<reference evidence="17" key="2">
    <citation type="submission" date="2025-09" db="UniProtKB">
        <authorList>
            <consortium name="Ensembl"/>
        </authorList>
    </citation>
    <scope>IDENTIFICATION</scope>
</reference>
<evidence type="ECO:0000256" key="10">
    <source>
        <dbReference type="ARBA" id="ARBA00023203"/>
    </source>
</evidence>
<evidence type="ECO:0000256" key="12">
    <source>
        <dbReference type="SAM" id="Coils"/>
    </source>
</evidence>
<dbReference type="Pfam" id="PF25966">
    <property type="entry name" value="Myo5a"/>
    <property type="match status" value="1"/>
</dbReference>
<dbReference type="GO" id="GO:0005524">
    <property type="term" value="F:ATP binding"/>
    <property type="evidence" value="ECO:0007669"/>
    <property type="project" value="UniProtKB-UniRule"/>
</dbReference>
<evidence type="ECO:0000256" key="6">
    <source>
        <dbReference type="ARBA" id="ARBA00022860"/>
    </source>
</evidence>
<dbReference type="GO" id="GO:0007015">
    <property type="term" value="P:actin filament organization"/>
    <property type="evidence" value="ECO:0007669"/>
    <property type="project" value="TreeGrafter"/>
</dbReference>
<dbReference type="GO" id="GO:0005737">
    <property type="term" value="C:cytoplasm"/>
    <property type="evidence" value="ECO:0007669"/>
    <property type="project" value="TreeGrafter"/>
</dbReference>
<feature type="region of interest" description="Disordered" evidence="13">
    <location>
        <begin position="1102"/>
        <end position="1129"/>
    </location>
</feature>
<evidence type="ECO:0000259" key="14">
    <source>
        <dbReference type="PROSITE" id="PS51126"/>
    </source>
</evidence>
<dbReference type="GO" id="GO:0051015">
    <property type="term" value="F:actin filament binding"/>
    <property type="evidence" value="ECO:0007669"/>
    <property type="project" value="TreeGrafter"/>
</dbReference>
<dbReference type="Pfam" id="PF00063">
    <property type="entry name" value="Myosin_head"/>
    <property type="match status" value="1"/>
</dbReference>
<evidence type="ECO:0000313" key="18">
    <source>
        <dbReference type="Proteomes" id="UP000694383"/>
    </source>
</evidence>
<dbReference type="PROSITE" id="PS51126">
    <property type="entry name" value="DILUTE"/>
    <property type="match status" value="1"/>
</dbReference>
<dbReference type="GO" id="GO:0000146">
    <property type="term" value="F:microfilament motor activity"/>
    <property type="evidence" value="ECO:0007669"/>
    <property type="project" value="TreeGrafter"/>
</dbReference>
<evidence type="ECO:0000256" key="7">
    <source>
        <dbReference type="ARBA" id="ARBA00023054"/>
    </source>
</evidence>
<dbReference type="Gene3D" id="3.30.70.1590">
    <property type="match status" value="1"/>
</dbReference>
<keyword evidence="4 11" id="KW-0547">Nucleotide-binding</keyword>
<keyword evidence="3" id="KW-0677">Repeat</keyword>
<dbReference type="GO" id="GO:0016020">
    <property type="term" value="C:membrane"/>
    <property type="evidence" value="ECO:0007669"/>
    <property type="project" value="TreeGrafter"/>
</dbReference>
<evidence type="ECO:0000259" key="15">
    <source>
        <dbReference type="PROSITE" id="PS51456"/>
    </source>
</evidence>
<reference evidence="17" key="1">
    <citation type="submission" date="2025-08" db="UniProtKB">
        <authorList>
            <consortium name="Ensembl"/>
        </authorList>
    </citation>
    <scope>IDENTIFICATION</scope>
</reference>